<dbReference type="Proteomes" id="UP001165368">
    <property type="component" value="Unassembled WGS sequence"/>
</dbReference>
<comment type="caution">
    <text evidence="2">The sequence shown here is derived from an EMBL/GenBank/DDBJ whole genome shotgun (WGS) entry which is preliminary data.</text>
</comment>
<name>A0ABS9LBA1_9MICC</name>
<feature type="region of interest" description="Disordered" evidence="1">
    <location>
        <begin position="1"/>
        <end position="44"/>
    </location>
</feature>
<proteinExistence type="predicted"/>
<dbReference type="EMBL" id="JAKLTQ010000016">
    <property type="protein sequence ID" value="MCG2623737.1"/>
    <property type="molecule type" value="Genomic_DNA"/>
</dbReference>
<sequence length="80" mass="8185">MVDIDRVPGLPAPAGLQDIRGLGPRGSLRPSLPASRGRTAAGPGEGRDYYVRARSFDANGAPAFVLGTGIAAKVFGTLHA</sequence>
<reference evidence="2" key="1">
    <citation type="submission" date="2022-01" db="EMBL/GenBank/DDBJ databases">
        <authorList>
            <person name="Jo J.-H."/>
            <person name="Im W.-T."/>
        </authorList>
    </citation>
    <scope>NUCLEOTIDE SEQUENCE</scope>
    <source>
        <strain evidence="2">I2-34</strain>
    </source>
</reference>
<gene>
    <name evidence="2" type="ORF">LVY72_17725</name>
</gene>
<evidence type="ECO:0000313" key="2">
    <source>
        <dbReference type="EMBL" id="MCG2623737.1"/>
    </source>
</evidence>
<protein>
    <submittedName>
        <fullName evidence="2">Uncharacterized protein</fullName>
    </submittedName>
</protein>
<keyword evidence="3" id="KW-1185">Reference proteome</keyword>
<evidence type="ECO:0000313" key="3">
    <source>
        <dbReference type="Proteomes" id="UP001165368"/>
    </source>
</evidence>
<organism evidence="2 3">
    <name type="scientific">Arthrobacter hankyongi</name>
    <dbReference type="NCBI Taxonomy" id="2904801"/>
    <lineage>
        <taxon>Bacteria</taxon>
        <taxon>Bacillati</taxon>
        <taxon>Actinomycetota</taxon>
        <taxon>Actinomycetes</taxon>
        <taxon>Micrococcales</taxon>
        <taxon>Micrococcaceae</taxon>
        <taxon>Arthrobacter</taxon>
    </lineage>
</organism>
<dbReference type="RefSeq" id="WP_237823645.1">
    <property type="nucleotide sequence ID" value="NZ_JAKLTQ010000016.1"/>
</dbReference>
<accession>A0ABS9LBA1</accession>
<evidence type="ECO:0000256" key="1">
    <source>
        <dbReference type="SAM" id="MobiDB-lite"/>
    </source>
</evidence>